<dbReference type="KEGG" id="bbo:BBOV_III009550"/>
<name>A7APM7_BABBO</name>
<dbReference type="InParanoid" id="A7APM7"/>
<dbReference type="RefSeq" id="XP_001612079.1">
    <property type="nucleotide sequence ID" value="XM_001612029.1"/>
</dbReference>
<evidence type="ECO:0000313" key="2">
    <source>
        <dbReference type="Proteomes" id="UP000002173"/>
    </source>
</evidence>
<proteinExistence type="predicted"/>
<dbReference type="FunCoup" id="A7APM7">
    <property type="interactions" value="11"/>
</dbReference>
<dbReference type="eggNOG" id="ENOG502SUGJ">
    <property type="taxonomic scope" value="Eukaryota"/>
</dbReference>
<reference evidence="2" key="2">
    <citation type="journal article" date="2020" name="Data Brief">
        <title>Transcriptome dataset of Babesia bovis life stages within vertebrate and invertebrate hosts.</title>
        <authorList>
            <person name="Ueti M.W."/>
            <person name="Johnson W.C."/>
            <person name="Kappmeyer L.S."/>
            <person name="Herndon D.R."/>
            <person name="Mousel M.R."/>
            <person name="Reif K.E."/>
            <person name="Taus N.S."/>
            <person name="Ifeonu O.O."/>
            <person name="Silva J.C."/>
            <person name="Suarez C.E."/>
            <person name="Brayton K.A."/>
        </authorList>
    </citation>
    <scope>NUCLEOTIDE SEQUENCE [LARGE SCALE GENOMIC DNA]</scope>
</reference>
<reference evidence="1 2" key="1">
    <citation type="journal article" date="2007" name="PLoS Pathog.">
        <title>Genome sequence of Babesia bovis and comparative analysis of apicomplexan hemoprotozoa.</title>
        <authorList>
            <person name="Brayton K.A."/>
            <person name="Lau A.O.T."/>
            <person name="Herndon D.R."/>
            <person name="Hannick L."/>
            <person name="Kappmeyer L.S."/>
            <person name="Berens S.J."/>
            <person name="Bidwell S.L."/>
            <person name="Brown W.C."/>
            <person name="Crabtree J."/>
            <person name="Fadrosh D."/>
            <person name="Feldblum T."/>
            <person name="Forberger H.A."/>
            <person name="Haas B.J."/>
            <person name="Howell J.M."/>
            <person name="Khouri H."/>
            <person name="Koo H."/>
            <person name="Mann D.J."/>
            <person name="Norimine J."/>
            <person name="Paulsen I.T."/>
            <person name="Radune D."/>
            <person name="Ren Q."/>
            <person name="Smith R.K. Jr."/>
            <person name="Suarez C.E."/>
            <person name="White O."/>
            <person name="Wortman J.R."/>
            <person name="Knowles D.P. Jr."/>
            <person name="McElwain T.F."/>
            <person name="Nene V.M."/>
        </authorList>
    </citation>
    <scope>NUCLEOTIDE SEQUENCE [LARGE SCALE GENOMIC DNA]</scope>
    <source>
        <strain evidence="1">T2Bo</strain>
    </source>
</reference>
<keyword evidence="2" id="KW-1185">Reference proteome</keyword>
<sequence>MCPLNTRATPISLLDTLLSGAVFNRRCLSTSGRYYSSVKTDAGDELDETTVSTSNNLTADTVEQFCKSLENDKHGWWPLYVRGEVPHYPPRRDMFEYLTSQGVDVERMEAFEIEDFTRWLLMRKKYGPAYPRMPYDVTLEQKIEELKRRLPLK</sequence>
<dbReference type="VEuPathDB" id="PiroplasmaDB:BBOV_III009550"/>
<organism evidence="1 2">
    <name type="scientific">Babesia bovis</name>
    <dbReference type="NCBI Taxonomy" id="5865"/>
    <lineage>
        <taxon>Eukaryota</taxon>
        <taxon>Sar</taxon>
        <taxon>Alveolata</taxon>
        <taxon>Apicomplexa</taxon>
        <taxon>Aconoidasida</taxon>
        <taxon>Piroplasmida</taxon>
        <taxon>Babesiidae</taxon>
        <taxon>Babesia</taxon>
    </lineage>
</organism>
<dbReference type="EMBL" id="AAXT01000001">
    <property type="protein sequence ID" value="EDO08511.1"/>
    <property type="molecule type" value="Genomic_DNA"/>
</dbReference>
<dbReference type="AlphaFoldDB" id="A7APM7"/>
<dbReference type="Proteomes" id="UP000002173">
    <property type="component" value="Unassembled WGS sequence"/>
</dbReference>
<protein>
    <submittedName>
        <fullName evidence="1">Uncharacterized protein</fullName>
    </submittedName>
</protein>
<reference evidence="2" key="3">
    <citation type="journal article" date="2021" name="Int. J. Parasitol.">
        <title>Comparative analysis of gene expression between Babesia bovis blood stages and kinetes allowed by improved genome annotation.</title>
        <authorList>
            <person name="Ueti M.W."/>
            <person name="Johnson W.C."/>
            <person name="Kappmeyer L.S."/>
            <person name="Herndon D.R."/>
            <person name="Mousel M.R."/>
            <person name="Reif K.E."/>
            <person name="Taus N.S."/>
            <person name="Ifeonu O.O."/>
            <person name="Silva J.C."/>
            <person name="Suarez C.E."/>
            <person name="Brayton K.A."/>
        </authorList>
    </citation>
    <scope>NUCLEOTIDE SEQUENCE [LARGE SCALE GENOMIC DNA]</scope>
</reference>
<comment type="caution">
    <text evidence="1">The sequence shown here is derived from an EMBL/GenBank/DDBJ whole genome shotgun (WGS) entry which is preliminary data.</text>
</comment>
<gene>
    <name evidence="1" type="ORF">BBOV_III009550</name>
</gene>
<evidence type="ECO:0000313" key="1">
    <source>
        <dbReference type="EMBL" id="EDO08511.1"/>
    </source>
</evidence>
<accession>A7APM7</accession>
<dbReference type="GeneID" id="5480335"/>